<dbReference type="InterPro" id="IPR017441">
    <property type="entry name" value="Protein_kinase_ATP_BS"/>
</dbReference>
<dbReference type="FunCoup" id="A0A7M7L2Z8">
    <property type="interactions" value="1699"/>
</dbReference>
<dbReference type="PANTHER" id="PTHR44167">
    <property type="entry name" value="OVARIAN-SPECIFIC SERINE/THREONINE-PROTEIN KINASE LOK-RELATED"/>
    <property type="match status" value="1"/>
</dbReference>
<evidence type="ECO:0000313" key="11">
    <source>
        <dbReference type="Proteomes" id="UP000594260"/>
    </source>
</evidence>
<protein>
    <recommendedName>
        <fullName evidence="1">non-specific serine/threonine protein kinase</fullName>
        <ecNumber evidence="1">2.7.11.1</ecNumber>
    </recommendedName>
</protein>
<dbReference type="PROSITE" id="PS00108">
    <property type="entry name" value="PROTEIN_KINASE_ST"/>
    <property type="match status" value="1"/>
</dbReference>
<keyword evidence="5" id="KW-0418">Kinase</keyword>
<dbReference type="InterPro" id="IPR008271">
    <property type="entry name" value="Ser/Thr_kinase_AS"/>
</dbReference>
<feature type="compositionally biased region" description="Polar residues" evidence="8">
    <location>
        <begin position="38"/>
        <end position="50"/>
    </location>
</feature>
<dbReference type="GO" id="GO:0005634">
    <property type="term" value="C:nucleus"/>
    <property type="evidence" value="ECO:0007669"/>
    <property type="project" value="TreeGrafter"/>
</dbReference>
<dbReference type="Gene3D" id="3.30.200.20">
    <property type="entry name" value="Phosphorylase Kinase, domain 1"/>
    <property type="match status" value="1"/>
</dbReference>
<dbReference type="Gene3D" id="1.10.510.10">
    <property type="entry name" value="Transferase(Phosphotransferase) domain 1"/>
    <property type="match status" value="2"/>
</dbReference>
<evidence type="ECO:0000256" key="4">
    <source>
        <dbReference type="ARBA" id="ARBA00022741"/>
    </source>
</evidence>
<dbReference type="CDD" id="cd14019">
    <property type="entry name" value="STKc_Cdc7"/>
    <property type="match status" value="1"/>
</dbReference>
<evidence type="ECO:0000256" key="5">
    <source>
        <dbReference type="ARBA" id="ARBA00022777"/>
    </source>
</evidence>
<evidence type="ECO:0000256" key="6">
    <source>
        <dbReference type="ARBA" id="ARBA00022840"/>
    </source>
</evidence>
<feature type="region of interest" description="Disordered" evidence="8">
    <location>
        <begin position="1"/>
        <end position="50"/>
    </location>
</feature>
<name>A0A7M7L2Z8_VARDE</name>
<dbReference type="OrthoDB" id="10020333at2759"/>
<accession>A0A7M7L2Z8</accession>
<dbReference type="PANTHER" id="PTHR44167:SF23">
    <property type="entry name" value="CDC7 KINASE, ISOFORM A-RELATED"/>
    <property type="match status" value="1"/>
</dbReference>
<reference evidence="10" key="1">
    <citation type="submission" date="2021-01" db="UniProtKB">
        <authorList>
            <consortium name="EnsemblMetazoa"/>
        </authorList>
    </citation>
    <scope>IDENTIFICATION</scope>
</reference>
<keyword evidence="3" id="KW-0808">Transferase</keyword>
<feature type="compositionally biased region" description="Low complexity" evidence="8">
    <location>
        <begin position="7"/>
        <end position="18"/>
    </location>
</feature>
<dbReference type="OMA" id="QGFTMEK"/>
<dbReference type="PROSITE" id="PS00107">
    <property type="entry name" value="PROTEIN_KINASE_ATP"/>
    <property type="match status" value="1"/>
</dbReference>
<dbReference type="GeneID" id="111255407"/>
<dbReference type="EnsemblMetazoa" id="XM_022817362">
    <property type="protein sequence ID" value="XP_022673097"/>
    <property type="gene ID" value="LOC111255407"/>
</dbReference>
<dbReference type="Pfam" id="PF00069">
    <property type="entry name" value="Pkinase"/>
    <property type="match status" value="2"/>
</dbReference>
<feature type="domain" description="Protein kinase" evidence="9">
    <location>
        <begin position="93"/>
        <end position="515"/>
    </location>
</feature>
<evidence type="ECO:0000256" key="8">
    <source>
        <dbReference type="SAM" id="MobiDB-lite"/>
    </source>
</evidence>
<dbReference type="GO" id="GO:0005524">
    <property type="term" value="F:ATP binding"/>
    <property type="evidence" value="ECO:0007669"/>
    <property type="project" value="UniProtKB-UniRule"/>
</dbReference>
<keyword evidence="6 7" id="KW-0067">ATP-binding</keyword>
<dbReference type="PROSITE" id="PS50011">
    <property type="entry name" value="PROTEIN_KINASE_DOM"/>
    <property type="match status" value="1"/>
</dbReference>
<evidence type="ECO:0000256" key="1">
    <source>
        <dbReference type="ARBA" id="ARBA00012513"/>
    </source>
</evidence>
<evidence type="ECO:0000256" key="2">
    <source>
        <dbReference type="ARBA" id="ARBA00022527"/>
    </source>
</evidence>
<keyword evidence="11" id="KW-1185">Reference proteome</keyword>
<dbReference type="EC" id="2.7.11.1" evidence="1"/>
<evidence type="ECO:0000256" key="3">
    <source>
        <dbReference type="ARBA" id="ARBA00022679"/>
    </source>
</evidence>
<dbReference type="Proteomes" id="UP000594260">
    <property type="component" value="Unplaced"/>
</dbReference>
<dbReference type="GO" id="GO:0004674">
    <property type="term" value="F:protein serine/threonine kinase activity"/>
    <property type="evidence" value="ECO:0007669"/>
    <property type="project" value="UniProtKB-KW"/>
</dbReference>
<dbReference type="AlphaFoldDB" id="A0A7M7L2Z8"/>
<keyword evidence="4 7" id="KW-0547">Nucleotide-binding</keyword>
<evidence type="ECO:0000313" key="10">
    <source>
        <dbReference type="EnsemblMetazoa" id="XP_022673097"/>
    </source>
</evidence>
<evidence type="ECO:0000256" key="7">
    <source>
        <dbReference type="PROSITE-ProRule" id="PRU10141"/>
    </source>
</evidence>
<dbReference type="GO" id="GO:0044773">
    <property type="term" value="P:mitotic DNA damage checkpoint signaling"/>
    <property type="evidence" value="ECO:0007669"/>
    <property type="project" value="TreeGrafter"/>
</dbReference>
<dbReference type="RefSeq" id="XP_022673097.1">
    <property type="nucleotide sequence ID" value="XM_022817362.1"/>
</dbReference>
<dbReference type="InParanoid" id="A0A7M7L2Z8"/>
<dbReference type="InterPro" id="IPR011009">
    <property type="entry name" value="Kinase-like_dom_sf"/>
</dbReference>
<organism evidence="10 11">
    <name type="scientific">Varroa destructor</name>
    <name type="common">Honeybee mite</name>
    <dbReference type="NCBI Taxonomy" id="109461"/>
    <lineage>
        <taxon>Eukaryota</taxon>
        <taxon>Metazoa</taxon>
        <taxon>Ecdysozoa</taxon>
        <taxon>Arthropoda</taxon>
        <taxon>Chelicerata</taxon>
        <taxon>Arachnida</taxon>
        <taxon>Acari</taxon>
        <taxon>Parasitiformes</taxon>
        <taxon>Mesostigmata</taxon>
        <taxon>Gamasina</taxon>
        <taxon>Dermanyssoidea</taxon>
        <taxon>Varroidae</taxon>
        <taxon>Varroa</taxon>
    </lineage>
</organism>
<proteinExistence type="predicted"/>
<sequence>MALPRTPSVSLSSFPSFPADNTPLAPAQRQRLLKRHNSNTSTGSFSQVTTNNFLRTGGSVATSQLTSTQESNPEKDEDALRLQQYIPQVHQLMDLQGRIGEGTFSYVYKARLKARPDECFALKYIIPTSHPSRIMKELKYLNDIGGEANVVQLKTCFLHKGHVAIVMPYFPHDRFADYVRQLSVDEVQDYMRNLLIALARVHAFKVVHRDIKPSNFLFNRQQKMYCLVDFGLAEKLENDAKCLSPPVVSQTVTAGKKRVRNDQENHMLHLQENKSKRLCLMQAASPALRVSNGLVPGSATAMTYLQQSGGVGTGIPLGTGARLGATPQMPVANQKLERRRSEPHLSTKRCLCFGRSEVCNICLSRPAEVAPRAGTPGYRAPEVLMKFRHQGTAIDVWSAAVIYLSLLSGRYPFFRAQDDLSALAEVITLLGSEKVEAAAEAIGKKLTTTTRKSPMDLATLCLTLRGLDNPAQRAGTLHPTWFTVPNSAFDLLYKLLDPNPYTRISAEHALSHPFLTRNT</sequence>
<dbReference type="InterPro" id="IPR000719">
    <property type="entry name" value="Prot_kinase_dom"/>
</dbReference>
<dbReference type="KEGG" id="vde:111255407"/>
<dbReference type="SMART" id="SM00220">
    <property type="entry name" value="S_TKc"/>
    <property type="match status" value="1"/>
</dbReference>
<keyword evidence="2" id="KW-0723">Serine/threonine-protein kinase</keyword>
<evidence type="ECO:0000259" key="9">
    <source>
        <dbReference type="PROSITE" id="PS50011"/>
    </source>
</evidence>
<dbReference type="SUPFAM" id="SSF56112">
    <property type="entry name" value="Protein kinase-like (PK-like)"/>
    <property type="match status" value="1"/>
</dbReference>
<feature type="binding site" evidence="7">
    <location>
        <position position="123"/>
    </location>
    <ligand>
        <name>ATP</name>
        <dbReference type="ChEBI" id="CHEBI:30616"/>
    </ligand>
</feature>